<dbReference type="SUPFAM" id="SSF53613">
    <property type="entry name" value="Ribokinase-like"/>
    <property type="match status" value="1"/>
</dbReference>
<dbReference type="Pfam" id="PF00294">
    <property type="entry name" value="PfkB"/>
    <property type="match status" value="1"/>
</dbReference>
<name>A0A934M724_9MICO</name>
<dbReference type="RefSeq" id="WP_198733477.1">
    <property type="nucleotide sequence ID" value="NZ_JAEINH010000005.1"/>
</dbReference>
<dbReference type="EMBL" id="JAEINH010000005">
    <property type="protein sequence ID" value="MBI9114912.1"/>
    <property type="molecule type" value="Genomic_DNA"/>
</dbReference>
<sequence length="323" mass="33474">MTALRPVGVFGGLTTLDIVHRADRAPGRDEKITAVRQDVAAGGPAANAAVVFAALGGRARLVTVLGRGAVARIARDDLESHGVEIVDVAPDLGTDLGVSAVRVDARTGERSVLSMDASAVTPSTDEVATTLDAVAALHDADVLLLDGHHPALARALAASATDLGVPIVLDAGRWRPVMADLVPVSRTVVASATFRWQGTDGEVATHPPLSKTSAGSASGPQEWAVTHGPGPVDWWTGEARGVVEVPSVDAVDTLGAGDAFHGAFAYGTATGAGSLPERLAAAAQVAALRVQVLGPRDWLRRLTRADESLREERWTEGFSRPNR</sequence>
<organism evidence="5 6">
    <name type="scientific">Sanguibacter suaedae</name>
    <dbReference type="NCBI Taxonomy" id="2795737"/>
    <lineage>
        <taxon>Bacteria</taxon>
        <taxon>Bacillati</taxon>
        <taxon>Actinomycetota</taxon>
        <taxon>Actinomycetes</taxon>
        <taxon>Micrococcales</taxon>
        <taxon>Sanguibacteraceae</taxon>
        <taxon>Sanguibacter</taxon>
    </lineage>
</organism>
<dbReference type="PANTHER" id="PTHR42774">
    <property type="entry name" value="PHOSPHOTRANSFERASE SYSTEM TRANSPORT PROTEIN"/>
    <property type="match status" value="1"/>
</dbReference>
<evidence type="ECO:0000256" key="3">
    <source>
        <dbReference type="SAM" id="MobiDB-lite"/>
    </source>
</evidence>
<dbReference type="InterPro" id="IPR029056">
    <property type="entry name" value="Ribokinase-like"/>
</dbReference>
<dbReference type="Proteomes" id="UP000602087">
    <property type="component" value="Unassembled WGS sequence"/>
</dbReference>
<accession>A0A934M724</accession>
<proteinExistence type="predicted"/>
<feature type="compositionally biased region" description="Polar residues" evidence="3">
    <location>
        <begin position="210"/>
        <end position="219"/>
    </location>
</feature>
<evidence type="ECO:0000256" key="2">
    <source>
        <dbReference type="ARBA" id="ARBA00022777"/>
    </source>
</evidence>
<dbReference type="GO" id="GO:0016301">
    <property type="term" value="F:kinase activity"/>
    <property type="evidence" value="ECO:0007669"/>
    <property type="project" value="UniProtKB-KW"/>
</dbReference>
<comment type="caution">
    <text evidence="5">The sequence shown here is derived from an EMBL/GenBank/DDBJ whole genome shotgun (WGS) entry which is preliminary data.</text>
</comment>
<feature type="domain" description="Carbohydrate kinase PfkB" evidence="4">
    <location>
        <begin position="12"/>
        <end position="296"/>
    </location>
</feature>
<evidence type="ECO:0000259" key="4">
    <source>
        <dbReference type="Pfam" id="PF00294"/>
    </source>
</evidence>
<keyword evidence="2" id="KW-0418">Kinase</keyword>
<dbReference type="Gene3D" id="3.40.1190.20">
    <property type="match status" value="1"/>
</dbReference>
<evidence type="ECO:0000313" key="6">
    <source>
        <dbReference type="Proteomes" id="UP000602087"/>
    </source>
</evidence>
<dbReference type="InterPro" id="IPR011611">
    <property type="entry name" value="PfkB_dom"/>
</dbReference>
<dbReference type="PROSITE" id="PS00584">
    <property type="entry name" value="PFKB_KINASES_2"/>
    <property type="match status" value="1"/>
</dbReference>
<keyword evidence="6" id="KW-1185">Reference proteome</keyword>
<dbReference type="PANTHER" id="PTHR42774:SF3">
    <property type="entry name" value="KETOHEXOKINASE"/>
    <property type="match status" value="1"/>
</dbReference>
<protein>
    <recommendedName>
        <fullName evidence="4">Carbohydrate kinase PfkB domain-containing protein</fullName>
    </recommendedName>
</protein>
<dbReference type="AlphaFoldDB" id="A0A934M724"/>
<evidence type="ECO:0000313" key="5">
    <source>
        <dbReference type="EMBL" id="MBI9114912.1"/>
    </source>
</evidence>
<keyword evidence="1" id="KW-0808">Transferase</keyword>
<dbReference type="InterPro" id="IPR052562">
    <property type="entry name" value="Ketohexokinase-related"/>
</dbReference>
<reference evidence="5" key="1">
    <citation type="submission" date="2020-12" db="EMBL/GenBank/DDBJ databases">
        <title>Sanguibacter suaedae sp. nov., isolated from Suaeda aralocaspica.</title>
        <authorList>
            <person name="Ma Q."/>
        </authorList>
    </citation>
    <scope>NUCLEOTIDE SEQUENCE</scope>
    <source>
        <strain evidence="5">YZGR15</strain>
    </source>
</reference>
<evidence type="ECO:0000256" key="1">
    <source>
        <dbReference type="ARBA" id="ARBA00022679"/>
    </source>
</evidence>
<feature type="region of interest" description="Disordered" evidence="3">
    <location>
        <begin position="200"/>
        <end position="227"/>
    </location>
</feature>
<gene>
    <name evidence="5" type="ORF">JAV76_07790</name>
</gene>
<dbReference type="InterPro" id="IPR002173">
    <property type="entry name" value="Carboh/pur_kinase_PfkB_CS"/>
</dbReference>